<sequence>MELIDSYPQVAPGKTDAPDQRIVALSLISVLMQTLSA</sequence>
<reference evidence="1 2" key="1">
    <citation type="journal article" date="2015" name="Int. J. Syst. Evol. Microbiol.">
        <title>Erythrobacter atlanticus sp. nov., a bacterium from ocean sediment able to degrade polycyclic aromatic hydrocarbons.</title>
        <authorList>
            <person name="Zhuang L."/>
            <person name="Liu Y."/>
            <person name="Wang L."/>
            <person name="Wang W."/>
            <person name="Shao Z."/>
        </authorList>
    </citation>
    <scope>NUCLEOTIDE SEQUENCE [LARGE SCALE GENOMIC DNA]</scope>
    <source>
        <strain evidence="2">s21-N3</strain>
    </source>
</reference>
<accession>A0A168M2W7</accession>
<dbReference type="EMBL" id="CP011310">
    <property type="protein sequence ID" value="ANC50497.1"/>
    <property type="molecule type" value="Genomic_DNA"/>
</dbReference>
<keyword evidence="2" id="KW-1185">Reference proteome</keyword>
<protein>
    <submittedName>
        <fullName evidence="1">Uncharacterized protein</fullName>
    </submittedName>
</protein>
<organism evidence="1 2">
    <name type="scientific">Aurantiacibacter atlanticus</name>
    <dbReference type="NCBI Taxonomy" id="1648404"/>
    <lineage>
        <taxon>Bacteria</taxon>
        <taxon>Pseudomonadati</taxon>
        <taxon>Pseudomonadota</taxon>
        <taxon>Alphaproteobacteria</taxon>
        <taxon>Sphingomonadales</taxon>
        <taxon>Erythrobacteraceae</taxon>
        <taxon>Aurantiacibacter</taxon>
    </lineage>
</organism>
<evidence type="ECO:0000313" key="1">
    <source>
        <dbReference type="EMBL" id="ANC50497.1"/>
    </source>
</evidence>
<reference evidence="2" key="2">
    <citation type="submission" date="2015-04" db="EMBL/GenBank/DDBJ databases">
        <title>The complete genome sequence of Erythrobacter sp. s21-N3.</title>
        <authorList>
            <person name="Zhuang L."/>
            <person name="Liu Y."/>
            <person name="Shao Z."/>
        </authorList>
    </citation>
    <scope>NUCLEOTIDE SEQUENCE [LARGE SCALE GENOMIC DNA]</scope>
    <source>
        <strain evidence="2">s21-N3</strain>
    </source>
</reference>
<proteinExistence type="predicted"/>
<dbReference type="KEGG" id="ery:CP97_14811"/>
<evidence type="ECO:0000313" key="2">
    <source>
        <dbReference type="Proteomes" id="UP000059113"/>
    </source>
</evidence>
<dbReference type="Proteomes" id="UP000059113">
    <property type="component" value="Chromosome"/>
</dbReference>
<gene>
    <name evidence="1" type="ORF">CP97_14811</name>
</gene>
<name>A0A168M2W7_9SPHN</name>
<dbReference type="AlphaFoldDB" id="A0A168M2W7"/>